<evidence type="ECO:0000256" key="1">
    <source>
        <dbReference type="SAM" id="SignalP"/>
    </source>
</evidence>
<dbReference type="STRING" id="570521.SAMN04488508_11090"/>
<name>A0A1M6K5Q8_9FLAO</name>
<dbReference type="AlphaFoldDB" id="A0A1M6K5Q8"/>
<feature type="chain" id="PRO_5013042358" evidence="1">
    <location>
        <begin position="30"/>
        <end position="558"/>
    </location>
</feature>
<accession>A0A1M6K5Q8</accession>
<evidence type="ECO:0000313" key="3">
    <source>
        <dbReference type="Proteomes" id="UP000184432"/>
    </source>
</evidence>
<protein>
    <submittedName>
        <fullName evidence="2">CarboxypepD_reg-like domain-containing protein</fullName>
    </submittedName>
</protein>
<sequence>MHQFFMKLLKKSYILCFVFLTVFCSEVYAQDQIESGELLCRVLDSKTKFPVYYATVRFTGTNKGLIADDKGEFRLLAYTKPNTSSKITISSIGYRTKEIYLSELRKDQVNIIQLLPDVEELEQVMLVSKKGTESKKEKLPNAETIVIEALKKLSVNHARKPSSYIAYYRDYQQPIDDSYEKVRKRNEDVEYLNLNEGIVEVFDAGFGTDYFNNQQNQTLVYRYHKNEAFTRDNTLSVPYDNKRKKYLENVKIPPFGGNELSVLNVTNAIRNHNKVSFSFVNVFRANFTENHFFEINGVSYRNNQPIYEIIFKAQESVSGRKYVAKGTIFIAKENYAIHKLNYQVYEKRFKKMLYGVTMEYAPIDEKMYLNYITFNNRFQVKSDDYFKVKEKKLNVKDLYVNNEYFYVEDVFYDVYFNRKVDEASIAPIHKKFKATYSYKEEKVGIKEVVVLDDRIRVYLDKKQLYALPNFNEKTFPDEIRLKIKNIKDIDGNVLNKTPDIKLNQYREMFVQEVFPEKDLPEDVKVMNKHTPLATSEINEFERKNEYWLNTPLKKNKTQ</sequence>
<keyword evidence="1" id="KW-0732">Signal</keyword>
<dbReference type="EMBL" id="FQYP01000010">
    <property type="protein sequence ID" value="SHJ54302.1"/>
    <property type="molecule type" value="Genomic_DNA"/>
</dbReference>
<evidence type="ECO:0000313" key="2">
    <source>
        <dbReference type="EMBL" id="SHJ54302.1"/>
    </source>
</evidence>
<proteinExistence type="predicted"/>
<keyword evidence="3" id="KW-1185">Reference proteome</keyword>
<dbReference type="SUPFAM" id="SSF49464">
    <property type="entry name" value="Carboxypeptidase regulatory domain-like"/>
    <property type="match status" value="1"/>
</dbReference>
<reference evidence="3" key="1">
    <citation type="submission" date="2016-11" db="EMBL/GenBank/DDBJ databases">
        <authorList>
            <person name="Varghese N."/>
            <person name="Submissions S."/>
        </authorList>
    </citation>
    <scope>NUCLEOTIDE SEQUENCE [LARGE SCALE GENOMIC DNA]</scope>
    <source>
        <strain evidence="3">DSM 22623</strain>
    </source>
</reference>
<organism evidence="2 3">
    <name type="scientific">Aquimarina spongiae</name>
    <dbReference type="NCBI Taxonomy" id="570521"/>
    <lineage>
        <taxon>Bacteria</taxon>
        <taxon>Pseudomonadati</taxon>
        <taxon>Bacteroidota</taxon>
        <taxon>Flavobacteriia</taxon>
        <taxon>Flavobacteriales</taxon>
        <taxon>Flavobacteriaceae</taxon>
        <taxon>Aquimarina</taxon>
    </lineage>
</organism>
<dbReference type="InterPro" id="IPR008969">
    <property type="entry name" value="CarboxyPept-like_regulatory"/>
</dbReference>
<feature type="signal peptide" evidence="1">
    <location>
        <begin position="1"/>
        <end position="29"/>
    </location>
</feature>
<dbReference type="Pfam" id="PF13715">
    <property type="entry name" value="CarbopepD_reg_2"/>
    <property type="match status" value="1"/>
</dbReference>
<dbReference type="Proteomes" id="UP000184432">
    <property type="component" value="Unassembled WGS sequence"/>
</dbReference>
<gene>
    <name evidence="2" type="ORF">SAMN04488508_11090</name>
</gene>